<evidence type="ECO:0000259" key="7">
    <source>
        <dbReference type="PROSITE" id="PS51918"/>
    </source>
</evidence>
<protein>
    <submittedName>
        <fullName evidence="8">YgiQ family radical SAM protein</fullName>
    </submittedName>
</protein>
<dbReference type="Proteomes" id="UP000183245">
    <property type="component" value="Unassembled WGS sequence"/>
</dbReference>
<dbReference type="SMART" id="SM00729">
    <property type="entry name" value="Elp3"/>
    <property type="match status" value="1"/>
</dbReference>
<dbReference type="SFLD" id="SFLDG01082">
    <property type="entry name" value="B12-binding_domain_containing"/>
    <property type="match status" value="1"/>
</dbReference>
<dbReference type="InterPro" id="IPR023404">
    <property type="entry name" value="rSAM_horseshoe"/>
</dbReference>
<dbReference type="EMBL" id="MNZT01000065">
    <property type="protein sequence ID" value="OIP97145.1"/>
    <property type="molecule type" value="Genomic_DNA"/>
</dbReference>
<dbReference type="InterPro" id="IPR007197">
    <property type="entry name" value="rSAM"/>
</dbReference>
<evidence type="ECO:0000256" key="1">
    <source>
        <dbReference type="ARBA" id="ARBA00022485"/>
    </source>
</evidence>
<gene>
    <name evidence="8" type="ORF">AUK40_03800</name>
</gene>
<evidence type="ECO:0000313" key="8">
    <source>
        <dbReference type="EMBL" id="OIP97145.1"/>
    </source>
</evidence>
<evidence type="ECO:0000256" key="3">
    <source>
        <dbReference type="ARBA" id="ARBA00022723"/>
    </source>
</evidence>
<feature type="domain" description="Radical SAM core" evidence="7">
    <location>
        <begin position="269"/>
        <end position="526"/>
    </location>
</feature>
<dbReference type="InterPro" id="IPR058240">
    <property type="entry name" value="rSAM_sf"/>
</dbReference>
<evidence type="ECO:0000256" key="5">
    <source>
        <dbReference type="ARBA" id="ARBA00023014"/>
    </source>
</evidence>
<feature type="region of interest" description="Disordered" evidence="6">
    <location>
        <begin position="81"/>
        <end position="100"/>
    </location>
</feature>
<reference evidence="8 9" key="1">
    <citation type="journal article" date="2016" name="Environ. Microbiol.">
        <title>Genomic resolution of a cold subsurface aquifer community provides metabolic insights for novel microbes adapted to high CO concentrations.</title>
        <authorList>
            <person name="Probst A.J."/>
            <person name="Castelle C.J."/>
            <person name="Singh A."/>
            <person name="Brown C.T."/>
            <person name="Anantharaman K."/>
            <person name="Sharon I."/>
            <person name="Hug L.A."/>
            <person name="Burstein D."/>
            <person name="Emerson J.B."/>
            <person name="Thomas B.C."/>
            <person name="Banfield J.F."/>
        </authorList>
    </citation>
    <scope>NUCLEOTIDE SEQUENCE [LARGE SCALE GENOMIC DNA]</scope>
    <source>
        <strain evidence="8">CG2_30_54_11</strain>
    </source>
</reference>
<feature type="region of interest" description="Disordered" evidence="6">
    <location>
        <begin position="529"/>
        <end position="562"/>
    </location>
</feature>
<feature type="compositionally biased region" description="Basic and acidic residues" evidence="6">
    <location>
        <begin position="81"/>
        <end position="94"/>
    </location>
</feature>
<dbReference type="SFLD" id="SFLDS00029">
    <property type="entry name" value="Radical_SAM"/>
    <property type="match status" value="1"/>
</dbReference>
<evidence type="ECO:0000313" key="9">
    <source>
        <dbReference type="Proteomes" id="UP000183245"/>
    </source>
</evidence>
<dbReference type="NCBIfam" id="TIGR03904">
    <property type="entry name" value="SAM_YgiQ"/>
    <property type="match status" value="1"/>
</dbReference>
<dbReference type="Pfam" id="PF08497">
    <property type="entry name" value="Radical_SAM_N"/>
    <property type="match status" value="1"/>
</dbReference>
<keyword evidence="4" id="KW-0408">Iron</keyword>
<dbReference type="Pfam" id="PF04055">
    <property type="entry name" value="Radical_SAM"/>
    <property type="match status" value="1"/>
</dbReference>
<evidence type="ECO:0000256" key="2">
    <source>
        <dbReference type="ARBA" id="ARBA00022691"/>
    </source>
</evidence>
<keyword evidence="3" id="KW-0479">Metal-binding</keyword>
<dbReference type="PROSITE" id="PS51918">
    <property type="entry name" value="RADICAL_SAM"/>
    <property type="match status" value="1"/>
</dbReference>
<name>A0A1J5IJ19_9BACT</name>
<organism evidence="8 9">
    <name type="scientific">Candidatus Wirthbacteria bacterium CG2_30_54_11</name>
    <dbReference type="NCBI Taxonomy" id="1817892"/>
    <lineage>
        <taxon>Bacteria</taxon>
        <taxon>Candidatus Wirthbacteria</taxon>
    </lineage>
</organism>
<proteinExistence type="predicted"/>
<keyword evidence="1" id="KW-0004">4Fe-4S</keyword>
<dbReference type="GO" id="GO:0051539">
    <property type="term" value="F:4 iron, 4 sulfur cluster binding"/>
    <property type="evidence" value="ECO:0007669"/>
    <property type="project" value="UniProtKB-KW"/>
</dbReference>
<keyword evidence="5" id="KW-0411">Iron-sulfur</keyword>
<dbReference type="InterPro" id="IPR013704">
    <property type="entry name" value="UPF0313_N"/>
</dbReference>
<dbReference type="SFLD" id="SFLDG01069">
    <property type="entry name" value="UPF0313"/>
    <property type="match status" value="1"/>
</dbReference>
<dbReference type="GO" id="GO:0046872">
    <property type="term" value="F:metal ion binding"/>
    <property type="evidence" value="ECO:0007669"/>
    <property type="project" value="UniProtKB-KW"/>
</dbReference>
<dbReference type="AlphaFoldDB" id="A0A1J5IJ19"/>
<dbReference type="InterPro" id="IPR006638">
    <property type="entry name" value="Elp3/MiaA/NifB-like_rSAM"/>
</dbReference>
<dbReference type="STRING" id="1817892.AUK40_03800"/>
<dbReference type="GO" id="GO:0003824">
    <property type="term" value="F:catalytic activity"/>
    <property type="evidence" value="ECO:0007669"/>
    <property type="project" value="InterPro"/>
</dbReference>
<keyword evidence="2" id="KW-0949">S-adenosyl-L-methionine</keyword>
<sequence length="562" mass="63564">MISTLGTNFDIILISGEYWDDHPYSPVGVIARVLESRGFSVGIIEKPVKAEDFTRLGRPRLFFGITSGSIDSMLHNYTPLKKEREDSAAEGEPRLRRRGTRNVEPMPDRAVIVYCQKLKEQFKGVPLVIGGVEASLRRFAHYDYWDNAVRRSILLDSRADILVYGNGEKQVVEIAERLDKGEGLSGVAGTCVIQKEVPEGIELVPPYETASIDPRAFCALQRALSNQKTIAQPHGNRFVVQYCYPVYTPADLDWIYGLPYTRDLHPGSLLAMAQFSVITHRGCVGDCHFCSLGLHQGNTIISRSEDSILGEIERLTHYEKFKGYIDDLGGPAANMYGMDCEMVHCSPHCASCTRADLSHDRLIRLMRKARAIPGVKKVFVRSGVRFDLAIKSKPYIRELSEYHISGCLKIAPEHVSPAVLKQMNKQNDGLNEFVAIFQDLNRKKKQFLTYYFMVGHPGETTQTALELSREMKSLRNVEQFQLFTPLPMTVSACMYWTHLDPYTLERVEVVADYKGKKELKRLLLGESGEERSVGKYAPRTKPGRPMLQQQRRVFPGTKKHLK</sequence>
<comment type="caution">
    <text evidence="8">The sequence shown here is derived from an EMBL/GenBank/DDBJ whole genome shotgun (WGS) entry which is preliminary data.</text>
</comment>
<dbReference type="InterPro" id="IPR022946">
    <property type="entry name" value="UPF0313"/>
</dbReference>
<dbReference type="PANTHER" id="PTHR32331:SF0">
    <property type="entry name" value="UPF0313 PROTEIN YGIQ"/>
    <property type="match status" value="1"/>
</dbReference>
<dbReference type="Gene3D" id="3.80.30.20">
    <property type="entry name" value="tm_1862 like domain"/>
    <property type="match status" value="1"/>
</dbReference>
<dbReference type="SUPFAM" id="SSF102114">
    <property type="entry name" value="Radical SAM enzymes"/>
    <property type="match status" value="1"/>
</dbReference>
<evidence type="ECO:0000256" key="4">
    <source>
        <dbReference type="ARBA" id="ARBA00023004"/>
    </source>
</evidence>
<evidence type="ECO:0000256" key="6">
    <source>
        <dbReference type="SAM" id="MobiDB-lite"/>
    </source>
</evidence>
<accession>A0A1J5IJ19</accession>
<dbReference type="PANTHER" id="PTHR32331">
    <property type="entry name" value="UPF0313 PROTEIN YGIQ"/>
    <property type="match status" value="1"/>
</dbReference>